<dbReference type="GO" id="GO:0070611">
    <property type="term" value="F:histone H3R2 methyltransferase activity"/>
    <property type="evidence" value="ECO:0007669"/>
    <property type="project" value="TreeGrafter"/>
</dbReference>
<keyword evidence="8" id="KW-0156">Chromatin regulator</keyword>
<dbReference type="Pfam" id="PF22528">
    <property type="entry name" value="PRMT_C"/>
    <property type="match status" value="1"/>
</dbReference>
<evidence type="ECO:0000256" key="6">
    <source>
        <dbReference type="ARBA" id="ARBA00022679"/>
    </source>
</evidence>
<dbReference type="InterPro" id="IPR055135">
    <property type="entry name" value="PRMT_dom"/>
</dbReference>
<evidence type="ECO:0000313" key="16">
    <source>
        <dbReference type="WBParaSite" id="Gr19_v10_g14682.t1"/>
    </source>
</evidence>
<dbReference type="GO" id="GO:0032259">
    <property type="term" value="P:methylation"/>
    <property type="evidence" value="ECO:0007669"/>
    <property type="project" value="UniProtKB-KW"/>
</dbReference>
<keyword evidence="11" id="KW-0539">Nucleus</keyword>
<reference evidence="16" key="1">
    <citation type="submission" date="2022-11" db="UniProtKB">
        <authorList>
            <consortium name="WormBaseParasite"/>
        </authorList>
    </citation>
    <scope>IDENTIFICATION</scope>
</reference>
<dbReference type="GO" id="GO:0035242">
    <property type="term" value="F:protein-arginine omega-N asymmetric methyltransferase activity"/>
    <property type="evidence" value="ECO:0007669"/>
    <property type="project" value="UniProtKB-EC"/>
</dbReference>
<dbReference type="InterPro" id="IPR025799">
    <property type="entry name" value="Arg_MeTrfase"/>
</dbReference>
<comment type="catalytic activity">
    <reaction evidence="12">
        <text>L-arginyl-[protein] + 2 S-adenosyl-L-methionine = N(omega),N(omega)-dimethyl-L-arginyl-[protein] + 2 S-adenosyl-L-homocysteine + 2 H(+)</text>
        <dbReference type="Rhea" id="RHEA:48096"/>
        <dbReference type="Rhea" id="RHEA-COMP:10532"/>
        <dbReference type="Rhea" id="RHEA-COMP:11991"/>
        <dbReference type="ChEBI" id="CHEBI:15378"/>
        <dbReference type="ChEBI" id="CHEBI:29965"/>
        <dbReference type="ChEBI" id="CHEBI:57856"/>
        <dbReference type="ChEBI" id="CHEBI:59789"/>
        <dbReference type="ChEBI" id="CHEBI:61897"/>
        <dbReference type="EC" id="2.1.1.319"/>
    </reaction>
</comment>
<keyword evidence="10" id="KW-0804">Transcription</keyword>
<evidence type="ECO:0000256" key="13">
    <source>
        <dbReference type="SAM" id="MobiDB-lite"/>
    </source>
</evidence>
<feature type="domain" description="Protein arginine N-methyltransferase" evidence="14">
    <location>
        <begin position="9"/>
        <end position="148"/>
    </location>
</feature>
<evidence type="ECO:0000313" key="15">
    <source>
        <dbReference type="Proteomes" id="UP000887572"/>
    </source>
</evidence>
<evidence type="ECO:0000256" key="2">
    <source>
        <dbReference type="ARBA" id="ARBA00004496"/>
    </source>
</evidence>
<keyword evidence="7" id="KW-0949">S-adenosyl-L-methionine</keyword>
<proteinExistence type="predicted"/>
<dbReference type="Gene3D" id="1.10.3290.10">
    <property type="entry name" value="Fido-like domain"/>
    <property type="match status" value="1"/>
</dbReference>
<evidence type="ECO:0000256" key="1">
    <source>
        <dbReference type="ARBA" id="ARBA00004123"/>
    </source>
</evidence>
<dbReference type="SUPFAM" id="SSF53335">
    <property type="entry name" value="S-adenosyl-L-methionine-dependent methyltransferases"/>
    <property type="match status" value="1"/>
</dbReference>
<keyword evidence="15" id="KW-1185">Reference proteome</keyword>
<sequence length="447" mass="50383">MVQKSAYKQQQQRAAFWAQQTFHGVTQGVLQQPALDELFRQPVVDSWGTGILVSQSVKWTVDFERDPVERLHRIKVPFTMNAQRTCHVHGVASWFDVAFVGSKRTVWLSTAPTEPLTHWYQVRCLVKQPMLVLAGQDVRGRQEMVANNMFIYQCSADQPLQNGFDPRISNSKKMVRFSDEIASALTRLGLDQVPITHRGEALSGPSGMERQPPDAVLGTSGGWERQEWERRQAARIREAVDLEPASPFHRDPEYLEALHQLGPGPITQQTLLAIHGENRGRGDRRCDFFLGTGGEGQVDTVGSVRTSRLLMNAVLHRAGLTPLVFDDEAADEYNRRLLLGNQFDLQTFFDFITIQHQSIGGQTLSHVPSQFLQFCFFLAIRAQLNERNRLVYEVIGFVPLPSKRRSIEGISLVKVSTGFDNPAGATHPTVANEDEKNSLFVCLRQHK</sequence>
<comment type="subcellular location">
    <subcellularLocation>
        <location evidence="2">Cytoplasm</location>
    </subcellularLocation>
    <subcellularLocation>
        <location evidence="1">Nucleus</location>
    </subcellularLocation>
</comment>
<dbReference type="EC" id="2.1.1.319" evidence="3"/>
<evidence type="ECO:0000256" key="4">
    <source>
        <dbReference type="ARBA" id="ARBA00022490"/>
    </source>
</evidence>
<feature type="region of interest" description="Disordered" evidence="13">
    <location>
        <begin position="201"/>
        <end position="220"/>
    </location>
</feature>
<accession>A0A914H832</accession>
<dbReference type="InterPro" id="IPR036597">
    <property type="entry name" value="Fido-like_dom_sf"/>
</dbReference>
<evidence type="ECO:0000259" key="14">
    <source>
        <dbReference type="Pfam" id="PF22528"/>
    </source>
</evidence>
<dbReference type="GO" id="GO:0005737">
    <property type="term" value="C:cytoplasm"/>
    <property type="evidence" value="ECO:0007669"/>
    <property type="project" value="UniProtKB-SubCell"/>
</dbReference>
<evidence type="ECO:0000256" key="8">
    <source>
        <dbReference type="ARBA" id="ARBA00022853"/>
    </source>
</evidence>
<name>A0A914H832_GLORO</name>
<evidence type="ECO:0000256" key="7">
    <source>
        <dbReference type="ARBA" id="ARBA00022691"/>
    </source>
</evidence>
<dbReference type="AlphaFoldDB" id="A0A914H832"/>
<dbReference type="GO" id="GO:0005634">
    <property type="term" value="C:nucleus"/>
    <property type="evidence" value="ECO:0007669"/>
    <property type="project" value="UniProtKB-SubCell"/>
</dbReference>
<keyword evidence="5" id="KW-0489">Methyltransferase</keyword>
<protein>
    <recommendedName>
        <fullName evidence="3">type I protein arginine methyltransferase</fullName>
        <ecNumber evidence="3">2.1.1.319</ecNumber>
    </recommendedName>
</protein>
<organism evidence="15 16">
    <name type="scientific">Globodera rostochiensis</name>
    <name type="common">Golden nematode worm</name>
    <name type="synonym">Heterodera rostochiensis</name>
    <dbReference type="NCBI Taxonomy" id="31243"/>
    <lineage>
        <taxon>Eukaryota</taxon>
        <taxon>Metazoa</taxon>
        <taxon>Ecdysozoa</taxon>
        <taxon>Nematoda</taxon>
        <taxon>Chromadorea</taxon>
        <taxon>Rhabditida</taxon>
        <taxon>Tylenchina</taxon>
        <taxon>Tylenchomorpha</taxon>
        <taxon>Tylenchoidea</taxon>
        <taxon>Heteroderidae</taxon>
        <taxon>Heteroderinae</taxon>
        <taxon>Globodera</taxon>
    </lineage>
</organism>
<dbReference type="WBParaSite" id="Gr19_v10_g14682.t1">
    <property type="protein sequence ID" value="Gr19_v10_g14682.t1"/>
    <property type="gene ID" value="Gr19_v10_g14682"/>
</dbReference>
<evidence type="ECO:0000256" key="5">
    <source>
        <dbReference type="ARBA" id="ARBA00022603"/>
    </source>
</evidence>
<evidence type="ECO:0000256" key="12">
    <source>
        <dbReference type="ARBA" id="ARBA00049086"/>
    </source>
</evidence>
<keyword evidence="6" id="KW-0808">Transferase</keyword>
<dbReference type="PANTHER" id="PTHR11006:SF10">
    <property type="entry name" value="HISTONE-ARGININE METHYLTRANSFERASE CARMER-RELATED"/>
    <property type="match status" value="1"/>
</dbReference>
<keyword evidence="9" id="KW-0805">Transcription regulation</keyword>
<dbReference type="Gene3D" id="2.70.160.11">
    <property type="entry name" value="Hnrnp arginine n-methyltransferase1"/>
    <property type="match status" value="1"/>
</dbReference>
<dbReference type="InterPro" id="IPR029063">
    <property type="entry name" value="SAM-dependent_MTases_sf"/>
</dbReference>
<keyword evidence="4" id="KW-0963">Cytoplasm</keyword>
<evidence type="ECO:0000256" key="10">
    <source>
        <dbReference type="ARBA" id="ARBA00023163"/>
    </source>
</evidence>
<evidence type="ECO:0000256" key="11">
    <source>
        <dbReference type="ARBA" id="ARBA00023242"/>
    </source>
</evidence>
<evidence type="ECO:0000256" key="9">
    <source>
        <dbReference type="ARBA" id="ARBA00023015"/>
    </source>
</evidence>
<evidence type="ECO:0000256" key="3">
    <source>
        <dbReference type="ARBA" id="ARBA00011925"/>
    </source>
</evidence>
<dbReference type="Proteomes" id="UP000887572">
    <property type="component" value="Unplaced"/>
</dbReference>
<dbReference type="PANTHER" id="PTHR11006">
    <property type="entry name" value="PROTEIN ARGININE N-METHYLTRANSFERASE"/>
    <property type="match status" value="1"/>
</dbReference>